<evidence type="ECO:0000313" key="2">
    <source>
        <dbReference type="EMBL" id="PBD16913.1"/>
    </source>
</evidence>
<proteinExistence type="predicted"/>
<dbReference type="OrthoDB" id="7868560at2"/>
<evidence type="ECO:0000313" key="3">
    <source>
        <dbReference type="Proteomes" id="UP000217448"/>
    </source>
</evidence>
<sequence length="70" mass="7524">MVFMTPFDWAALMLRGTSQMFAAQAQMTEAFLAYGRRQGAVMPTTGATVLPFVRPAPVVTMGICGPARAK</sequence>
<name>A0A2A3JP20_9RHOB</name>
<organism evidence="2">
    <name type="scientific">Alloyangia mangrovi</name>
    <dbReference type="NCBI Taxonomy" id="1779329"/>
    <lineage>
        <taxon>Bacteria</taxon>
        <taxon>Pseudomonadati</taxon>
        <taxon>Pseudomonadota</taxon>
        <taxon>Alphaproteobacteria</taxon>
        <taxon>Rhodobacterales</taxon>
        <taxon>Roseobacteraceae</taxon>
        <taxon>Alloyangia</taxon>
    </lineage>
</organism>
<comment type="caution">
    <text evidence="2">The sequence shown here is derived from an EMBL/GenBank/DDBJ whole genome shotgun (WGS) entry which is preliminary data.</text>
</comment>
<evidence type="ECO:0008006" key="4">
    <source>
        <dbReference type="Google" id="ProtNLM"/>
    </source>
</evidence>
<dbReference type="AlphaFoldDB" id="A0A2A3JP20"/>
<accession>A0A2A3JP20</accession>
<evidence type="ECO:0000313" key="1">
    <source>
        <dbReference type="EMBL" id="MCT4370203.1"/>
    </source>
</evidence>
<reference evidence="1" key="3">
    <citation type="submission" date="2024-05" db="EMBL/GenBank/DDBJ databases">
        <title>Yangia mangrovi SAOS 153D genome.</title>
        <authorList>
            <person name="Verma A."/>
            <person name="Pal Y."/>
            <person name="Sundharam S."/>
            <person name="Bisht B."/>
            <person name="Srinivasan K."/>
        </authorList>
    </citation>
    <scope>NUCLEOTIDE SEQUENCE</scope>
    <source>
        <strain evidence="1">SAOS 153D</strain>
    </source>
</reference>
<reference evidence="2" key="1">
    <citation type="submission" date="2017-09" db="EMBL/GenBank/DDBJ databases">
        <title>Yangia sp. SAOS 153D whole genome sequencing.</title>
        <authorList>
            <person name="Verma A."/>
            <person name="Krishnamurthi S."/>
        </authorList>
    </citation>
    <scope>NUCLEOTIDE SEQUENCE [LARGE SCALE GENOMIC DNA]</scope>
    <source>
        <strain evidence="2">SAOS 153D</strain>
    </source>
</reference>
<keyword evidence="3" id="KW-1185">Reference proteome</keyword>
<gene>
    <name evidence="1" type="ORF">CLG85_007640</name>
    <name evidence="2" type="ORF">CLG85_22970</name>
</gene>
<dbReference type="Proteomes" id="UP000217448">
    <property type="component" value="Unassembled WGS sequence"/>
</dbReference>
<protein>
    <recommendedName>
        <fullName evidence="4">Phasin domain-containing protein</fullName>
    </recommendedName>
</protein>
<reference evidence="3" key="2">
    <citation type="submission" date="2023-07" db="EMBL/GenBank/DDBJ databases">
        <title>Yangia mangrovi SAOS 153D genome.</title>
        <authorList>
            <person name="Verma A."/>
            <person name="Pal Y."/>
            <person name="Sundharam S."/>
            <person name="Bisht B."/>
            <person name="Srinivasan K."/>
        </authorList>
    </citation>
    <scope>NUCLEOTIDE SEQUENCE [LARGE SCALE GENOMIC DNA]</scope>
    <source>
        <strain evidence="3">SAOS 153D</strain>
    </source>
</reference>
<dbReference type="RefSeq" id="WP_095884251.1">
    <property type="nucleotide sequence ID" value="NZ_NTHN02000010.1"/>
</dbReference>
<dbReference type="EMBL" id="NTHN02000010">
    <property type="protein sequence ID" value="MCT4370203.1"/>
    <property type="molecule type" value="Genomic_DNA"/>
</dbReference>
<dbReference type="EMBL" id="NTHN01000501">
    <property type="protein sequence ID" value="PBD16913.1"/>
    <property type="molecule type" value="Genomic_DNA"/>
</dbReference>